<gene>
    <name evidence="1" type="ORF">H4K34_12600</name>
</gene>
<organism evidence="1 2">
    <name type="scientific">Croceimicrobium hydrocarbonivorans</name>
    <dbReference type="NCBI Taxonomy" id="2761580"/>
    <lineage>
        <taxon>Bacteria</taxon>
        <taxon>Pseudomonadati</taxon>
        <taxon>Bacteroidota</taxon>
        <taxon>Flavobacteriia</taxon>
        <taxon>Flavobacteriales</taxon>
        <taxon>Owenweeksiaceae</taxon>
        <taxon>Croceimicrobium</taxon>
    </lineage>
</organism>
<protein>
    <submittedName>
        <fullName evidence="1">Uncharacterized protein</fullName>
    </submittedName>
</protein>
<proteinExistence type="predicted"/>
<dbReference type="Proteomes" id="UP000516305">
    <property type="component" value="Chromosome"/>
</dbReference>
<reference evidence="1 2" key="1">
    <citation type="submission" date="2020-08" db="EMBL/GenBank/DDBJ databases">
        <title>Croceimicrobium hydrocarbonivorans gen. nov., sp. nov., a novel marine bacterium isolated from a bacterial consortium that degrades polyethylene terephthalate.</title>
        <authorList>
            <person name="Liu R."/>
        </authorList>
    </citation>
    <scope>NUCLEOTIDE SEQUENCE [LARGE SCALE GENOMIC DNA]</scope>
    <source>
        <strain evidence="1 2">A20-9</strain>
    </source>
</reference>
<dbReference type="AlphaFoldDB" id="A0A7H0VBW2"/>
<name>A0A7H0VBW2_9FLAO</name>
<dbReference type="EMBL" id="CP060139">
    <property type="protein sequence ID" value="QNR23210.1"/>
    <property type="molecule type" value="Genomic_DNA"/>
</dbReference>
<dbReference type="KEGG" id="chyd:H4K34_12600"/>
<sequence>MRGINDVLGCLILVLFMNQMALAQIEMDFDLVKKHFISGEQRCYHLEYAAFGPSESAPLERMKAYYQTENDGERVLFQVEDQITLLCSEGVLQIDKEEKIMLYSSQQQSNPFFTLLDTLIQSSINIKRRNTSEGILIFNYLFADNSTLCKSMEIQVNSEGQLLQIDIFYPNASNEANAFQSFPHLRISVREDLSCSRYKSKDLVLSTYLQVAKQGPKPTQEFADYELLSL</sequence>
<evidence type="ECO:0000313" key="1">
    <source>
        <dbReference type="EMBL" id="QNR23210.1"/>
    </source>
</evidence>
<dbReference type="RefSeq" id="WP_210757740.1">
    <property type="nucleotide sequence ID" value="NZ_CP060139.1"/>
</dbReference>
<evidence type="ECO:0000313" key="2">
    <source>
        <dbReference type="Proteomes" id="UP000516305"/>
    </source>
</evidence>
<accession>A0A7H0VBW2</accession>
<keyword evidence="2" id="KW-1185">Reference proteome</keyword>